<dbReference type="Pfam" id="PF03478">
    <property type="entry name" value="Beta-prop_KIB1-4"/>
    <property type="match status" value="1"/>
</dbReference>
<name>A0A835MDJ1_9MAGN</name>
<dbReference type="Gene3D" id="1.20.1280.50">
    <property type="match status" value="1"/>
</dbReference>
<dbReference type="InterPro" id="IPR001810">
    <property type="entry name" value="F-box_dom"/>
</dbReference>
<organism evidence="3 4">
    <name type="scientific">Coptis chinensis</name>
    <dbReference type="NCBI Taxonomy" id="261450"/>
    <lineage>
        <taxon>Eukaryota</taxon>
        <taxon>Viridiplantae</taxon>
        <taxon>Streptophyta</taxon>
        <taxon>Embryophyta</taxon>
        <taxon>Tracheophyta</taxon>
        <taxon>Spermatophyta</taxon>
        <taxon>Magnoliopsida</taxon>
        <taxon>Ranunculales</taxon>
        <taxon>Ranunculaceae</taxon>
        <taxon>Coptidoideae</taxon>
        <taxon>Coptis</taxon>
    </lineage>
</organism>
<proteinExistence type="predicted"/>
<dbReference type="InterPro" id="IPR036047">
    <property type="entry name" value="F-box-like_dom_sf"/>
</dbReference>
<reference evidence="3 4" key="1">
    <citation type="submission" date="2020-10" db="EMBL/GenBank/DDBJ databases">
        <title>The Coptis chinensis genome and diversification of protoberbering-type alkaloids.</title>
        <authorList>
            <person name="Wang B."/>
            <person name="Shu S."/>
            <person name="Song C."/>
            <person name="Liu Y."/>
        </authorList>
    </citation>
    <scope>NUCLEOTIDE SEQUENCE [LARGE SCALE GENOMIC DNA]</scope>
    <source>
        <strain evidence="3">HL-2020</strain>
        <tissue evidence="3">Leaf</tissue>
    </source>
</reference>
<evidence type="ECO:0000313" key="3">
    <source>
        <dbReference type="EMBL" id="KAF9625702.1"/>
    </source>
</evidence>
<comment type="caution">
    <text evidence="3">The sequence shown here is derived from an EMBL/GenBank/DDBJ whole genome shotgun (WGS) entry which is preliminary data.</text>
</comment>
<dbReference type="PANTHER" id="PTHR33110">
    <property type="entry name" value="F-BOX/KELCH-REPEAT PROTEIN-RELATED"/>
    <property type="match status" value="1"/>
</dbReference>
<gene>
    <name evidence="3" type="ORF">IFM89_026282</name>
</gene>
<dbReference type="InterPro" id="IPR005174">
    <property type="entry name" value="KIB1-4_b-propeller"/>
</dbReference>
<sequence>MKEDEEQEKWSQLPTLLVWMIKDRLNFADTARVSFVCKNWKSASLSYPSKPTQQCIVPWLVNRFQCSTSWEFVNLLTKEKLIIDRPEFHGRNHLLFSRRGWLLLHEFQITGQGYPIVLLNIHTNAKIIMSGPGKNIRGSIASFSSSDDGTPQHVVFALISSNSRPCFYIAKLGEENWIKHSYRNGMHMPSPASLLVLGHEVYCLDMSGGLFIFNMVNLLWREVAGDTGYCTDLYQWRIVESEEGEILKIDRGTDLKTFSFFKLNDSQSSWVELNHDDVENRSWFVYYQNNNFTVKETKVSKKVYDLRQYVDWSDRNVFQRHSVNIHDLMNGTADVISTPHQDGYWVDLGSMDKVPPSCVHLGPTDQYKF</sequence>
<keyword evidence="4" id="KW-1185">Reference proteome</keyword>
<accession>A0A835MDJ1</accession>
<evidence type="ECO:0000259" key="1">
    <source>
        <dbReference type="Pfam" id="PF00646"/>
    </source>
</evidence>
<dbReference type="SUPFAM" id="SSF81383">
    <property type="entry name" value="F-box domain"/>
    <property type="match status" value="1"/>
</dbReference>
<dbReference type="OrthoDB" id="1863935at2759"/>
<dbReference type="EMBL" id="JADFTS010000001">
    <property type="protein sequence ID" value="KAF9625702.1"/>
    <property type="molecule type" value="Genomic_DNA"/>
</dbReference>
<evidence type="ECO:0000259" key="2">
    <source>
        <dbReference type="Pfam" id="PF03478"/>
    </source>
</evidence>
<feature type="domain" description="F-box" evidence="1">
    <location>
        <begin position="10"/>
        <end position="48"/>
    </location>
</feature>
<evidence type="ECO:0008006" key="5">
    <source>
        <dbReference type="Google" id="ProtNLM"/>
    </source>
</evidence>
<evidence type="ECO:0000313" key="4">
    <source>
        <dbReference type="Proteomes" id="UP000631114"/>
    </source>
</evidence>
<dbReference type="Pfam" id="PF00646">
    <property type="entry name" value="F-box"/>
    <property type="match status" value="1"/>
</dbReference>
<feature type="domain" description="KIB1-4 beta-propeller" evidence="2">
    <location>
        <begin position="82"/>
        <end position="299"/>
    </location>
</feature>
<dbReference type="Proteomes" id="UP000631114">
    <property type="component" value="Unassembled WGS sequence"/>
</dbReference>
<dbReference type="PANTHER" id="PTHR33110:SF71">
    <property type="entry name" value="F-BOX_KELCH-REPEAT PROTEIN"/>
    <property type="match status" value="1"/>
</dbReference>
<dbReference type="AlphaFoldDB" id="A0A835MDJ1"/>
<protein>
    <recommendedName>
        <fullName evidence="5">F-box domain-containing protein</fullName>
    </recommendedName>
</protein>